<dbReference type="InterPro" id="IPR054105">
    <property type="entry name" value="WHD_NrtR"/>
</dbReference>
<protein>
    <recommendedName>
        <fullName evidence="1">Nudix hydrolase domain-containing protein</fullName>
    </recommendedName>
</protein>
<proteinExistence type="predicted"/>
<evidence type="ECO:0000259" key="1">
    <source>
        <dbReference type="PROSITE" id="PS51462"/>
    </source>
</evidence>
<dbReference type="SUPFAM" id="SSF55811">
    <property type="entry name" value="Nudix"/>
    <property type="match status" value="1"/>
</dbReference>
<dbReference type="InterPro" id="IPR000086">
    <property type="entry name" value="NUDIX_hydrolase_dom"/>
</dbReference>
<accession>A0A1G2KAG0</accession>
<dbReference type="Proteomes" id="UP000178574">
    <property type="component" value="Unassembled WGS sequence"/>
</dbReference>
<reference evidence="2 3" key="1">
    <citation type="journal article" date="2016" name="Nat. Commun.">
        <title>Thousands of microbial genomes shed light on interconnected biogeochemical processes in an aquifer system.</title>
        <authorList>
            <person name="Anantharaman K."/>
            <person name="Brown C.T."/>
            <person name="Hug L.A."/>
            <person name="Sharon I."/>
            <person name="Castelle C.J."/>
            <person name="Probst A.J."/>
            <person name="Thomas B.C."/>
            <person name="Singh A."/>
            <person name="Wilkins M.J."/>
            <person name="Karaoz U."/>
            <person name="Brodie E.L."/>
            <person name="Williams K.H."/>
            <person name="Hubbard S.S."/>
            <person name="Banfield J.F."/>
        </authorList>
    </citation>
    <scope>NUCLEOTIDE SEQUENCE [LARGE SCALE GENOMIC DNA]</scope>
</reference>
<feature type="domain" description="Nudix hydrolase" evidence="1">
    <location>
        <begin position="8"/>
        <end position="145"/>
    </location>
</feature>
<dbReference type="PANTHER" id="PTHR43736">
    <property type="entry name" value="ADP-RIBOSE PYROPHOSPHATASE"/>
    <property type="match status" value="1"/>
</dbReference>
<dbReference type="CDD" id="cd18873">
    <property type="entry name" value="NUDIX_NadM_like"/>
    <property type="match status" value="1"/>
</dbReference>
<dbReference type="InterPro" id="IPR036390">
    <property type="entry name" value="WH_DNA-bd_sf"/>
</dbReference>
<dbReference type="Pfam" id="PF00293">
    <property type="entry name" value="NUDIX"/>
    <property type="match status" value="1"/>
</dbReference>
<evidence type="ECO:0000313" key="3">
    <source>
        <dbReference type="Proteomes" id="UP000178574"/>
    </source>
</evidence>
<dbReference type="PROSITE" id="PS51462">
    <property type="entry name" value="NUDIX"/>
    <property type="match status" value="1"/>
</dbReference>
<dbReference type="PANTHER" id="PTHR43736:SF4">
    <property type="entry name" value="SLR1690 PROTEIN"/>
    <property type="match status" value="1"/>
</dbReference>
<sequence>MTKTSKSPHKLRFAILATDTVLFSKDQGGLKVLLMKVDRPPFYVQHWGVPGGLIHPKETADEAAKRHLWEKAGAKKFVHIEQLYTFSALDRDPRGRVVSVAYLALTPTTDIVRRGGSEVRWFSVENLPKLAYDHKDIIRTAIERVRSKLAYTNIAFGLLPEEFTLGELQRLYEVVLRRRFDKRNFRKKLFSLKLVVGTKKKKRAGRSRPAELYRFSERRHKVVGIL</sequence>
<dbReference type="EMBL" id="MHQD01000014">
    <property type="protein sequence ID" value="OGZ96375.1"/>
    <property type="molecule type" value="Genomic_DNA"/>
</dbReference>
<comment type="caution">
    <text evidence="2">The sequence shown here is derived from an EMBL/GenBank/DDBJ whole genome shotgun (WGS) entry which is preliminary data.</text>
</comment>
<dbReference type="InterPro" id="IPR036388">
    <property type="entry name" value="WH-like_DNA-bd_sf"/>
</dbReference>
<evidence type="ECO:0000313" key="2">
    <source>
        <dbReference type="EMBL" id="OGZ96375.1"/>
    </source>
</evidence>
<dbReference type="Gene3D" id="3.90.79.10">
    <property type="entry name" value="Nucleoside Triphosphate Pyrophosphohydrolase"/>
    <property type="match status" value="1"/>
</dbReference>
<dbReference type="InterPro" id="IPR015797">
    <property type="entry name" value="NUDIX_hydrolase-like_dom_sf"/>
</dbReference>
<dbReference type="SUPFAM" id="SSF46785">
    <property type="entry name" value="Winged helix' DNA-binding domain"/>
    <property type="match status" value="1"/>
</dbReference>
<dbReference type="AlphaFoldDB" id="A0A1G2KAG0"/>
<name>A0A1G2KAG0_9BACT</name>
<dbReference type="Gene3D" id="1.10.10.10">
    <property type="entry name" value="Winged helix-like DNA-binding domain superfamily/Winged helix DNA-binding domain"/>
    <property type="match status" value="1"/>
</dbReference>
<gene>
    <name evidence="2" type="ORF">A2847_01005</name>
</gene>
<dbReference type="Pfam" id="PF21906">
    <property type="entry name" value="WHD_NrtR"/>
    <property type="match status" value="1"/>
</dbReference>
<organism evidence="2 3">
    <name type="scientific">Candidatus Sungbacteria bacterium RIFCSPHIGHO2_01_FULL_50_25</name>
    <dbReference type="NCBI Taxonomy" id="1802265"/>
    <lineage>
        <taxon>Bacteria</taxon>
        <taxon>Candidatus Sungiibacteriota</taxon>
    </lineage>
</organism>